<evidence type="ECO:0000256" key="1">
    <source>
        <dbReference type="ARBA" id="ARBA00023015"/>
    </source>
</evidence>
<dbReference type="PANTHER" id="PTHR30055:SF149">
    <property type="entry name" value="TETR-FAMILY TRANSCRIPTIONAL REGULATOR"/>
    <property type="match status" value="1"/>
</dbReference>
<dbReference type="Gene3D" id="1.10.357.10">
    <property type="entry name" value="Tetracycline Repressor, domain 2"/>
    <property type="match status" value="1"/>
</dbReference>
<sequence>MENTCETASFRKGASYARCVRNRFVRVRTLKEADVSTESPRPAARRTRLTPEREAELYEAVLAILREVGYDALTMDAVATRTHASKATLYRQWKGKPELVVGALRHKKPIKLADIDTGTLRGDLRAMVCEADDEQMAQDAALMRGLGHAIHANPDLHRALRELLIEPEAEGLRAMLRRAVERGEIAADNPATDFVAHMMLGAFMTRPLVEDRPADAAYLVRYLDAVVLPALGV</sequence>
<reference evidence="6 7" key="1">
    <citation type="journal article" date="2015" name="Antonie Van Leeuwenhoek">
        <title>Streptomyces klenkii sp. nov., isolated from deep marine sediment.</title>
        <authorList>
            <person name="Veyisoglu A."/>
            <person name="Sahin N."/>
        </authorList>
    </citation>
    <scope>NUCLEOTIDE SEQUENCE [LARGE SCALE GENOMIC DNA]</scope>
    <source>
        <strain evidence="6 7">KCTC 29202</strain>
    </source>
</reference>
<dbReference type="EMBL" id="RBAM01000007">
    <property type="protein sequence ID" value="RKN71040.1"/>
    <property type="molecule type" value="Genomic_DNA"/>
</dbReference>
<dbReference type="Pfam" id="PF16859">
    <property type="entry name" value="TetR_C_11"/>
    <property type="match status" value="1"/>
</dbReference>
<feature type="domain" description="HTH tetR-type" evidence="5">
    <location>
        <begin position="51"/>
        <end position="111"/>
    </location>
</feature>
<dbReference type="InterPro" id="IPR001647">
    <property type="entry name" value="HTH_TetR"/>
</dbReference>
<gene>
    <name evidence="6" type="ORF">D7231_19395</name>
</gene>
<keyword evidence="7" id="KW-1185">Reference proteome</keyword>
<proteinExistence type="predicted"/>
<keyword evidence="3" id="KW-0804">Transcription</keyword>
<evidence type="ECO:0000259" key="5">
    <source>
        <dbReference type="PROSITE" id="PS50977"/>
    </source>
</evidence>
<organism evidence="6 7">
    <name type="scientific">Streptomyces klenkii</name>
    <dbReference type="NCBI Taxonomy" id="1420899"/>
    <lineage>
        <taxon>Bacteria</taxon>
        <taxon>Bacillati</taxon>
        <taxon>Actinomycetota</taxon>
        <taxon>Actinomycetes</taxon>
        <taxon>Kitasatosporales</taxon>
        <taxon>Streptomycetaceae</taxon>
        <taxon>Streptomyces</taxon>
    </lineage>
</organism>
<dbReference type="PROSITE" id="PS50977">
    <property type="entry name" value="HTH_TETR_2"/>
    <property type="match status" value="1"/>
</dbReference>
<dbReference type="InterPro" id="IPR036271">
    <property type="entry name" value="Tet_transcr_reg_TetR-rel_C_sf"/>
</dbReference>
<dbReference type="InterPro" id="IPR009057">
    <property type="entry name" value="Homeodomain-like_sf"/>
</dbReference>
<dbReference type="Pfam" id="PF00440">
    <property type="entry name" value="TetR_N"/>
    <property type="match status" value="1"/>
</dbReference>
<comment type="caution">
    <text evidence="6">The sequence shown here is derived from an EMBL/GenBank/DDBJ whole genome shotgun (WGS) entry which is preliminary data.</text>
</comment>
<feature type="DNA-binding region" description="H-T-H motif" evidence="4">
    <location>
        <begin position="74"/>
        <end position="93"/>
    </location>
</feature>
<accession>A0A3B0BE76</accession>
<dbReference type="GO" id="GO:0000976">
    <property type="term" value="F:transcription cis-regulatory region binding"/>
    <property type="evidence" value="ECO:0007669"/>
    <property type="project" value="TreeGrafter"/>
</dbReference>
<evidence type="ECO:0000256" key="4">
    <source>
        <dbReference type="PROSITE-ProRule" id="PRU00335"/>
    </source>
</evidence>
<evidence type="ECO:0000313" key="7">
    <source>
        <dbReference type="Proteomes" id="UP000270343"/>
    </source>
</evidence>
<dbReference type="SUPFAM" id="SSF46689">
    <property type="entry name" value="Homeodomain-like"/>
    <property type="match status" value="1"/>
</dbReference>
<evidence type="ECO:0000256" key="2">
    <source>
        <dbReference type="ARBA" id="ARBA00023125"/>
    </source>
</evidence>
<protein>
    <submittedName>
        <fullName evidence="6">TetR/AcrR family transcriptional regulator</fullName>
    </submittedName>
</protein>
<keyword evidence="1" id="KW-0805">Transcription regulation</keyword>
<keyword evidence="2 4" id="KW-0238">DNA-binding</keyword>
<dbReference type="InterPro" id="IPR050109">
    <property type="entry name" value="HTH-type_TetR-like_transc_reg"/>
</dbReference>
<dbReference type="Proteomes" id="UP000270343">
    <property type="component" value="Unassembled WGS sequence"/>
</dbReference>
<dbReference type="OrthoDB" id="9796019at2"/>
<name>A0A3B0BE76_9ACTN</name>
<evidence type="ECO:0000256" key="3">
    <source>
        <dbReference type="ARBA" id="ARBA00023163"/>
    </source>
</evidence>
<dbReference type="Gene3D" id="1.10.10.60">
    <property type="entry name" value="Homeodomain-like"/>
    <property type="match status" value="1"/>
</dbReference>
<dbReference type="AlphaFoldDB" id="A0A3B0BE76"/>
<dbReference type="PANTHER" id="PTHR30055">
    <property type="entry name" value="HTH-TYPE TRANSCRIPTIONAL REGULATOR RUTR"/>
    <property type="match status" value="1"/>
</dbReference>
<evidence type="ECO:0000313" key="6">
    <source>
        <dbReference type="EMBL" id="RKN71040.1"/>
    </source>
</evidence>
<dbReference type="InterPro" id="IPR011075">
    <property type="entry name" value="TetR_C"/>
</dbReference>
<dbReference type="SUPFAM" id="SSF48498">
    <property type="entry name" value="Tetracyclin repressor-like, C-terminal domain"/>
    <property type="match status" value="1"/>
</dbReference>
<dbReference type="GO" id="GO:0003700">
    <property type="term" value="F:DNA-binding transcription factor activity"/>
    <property type="evidence" value="ECO:0007669"/>
    <property type="project" value="TreeGrafter"/>
</dbReference>